<dbReference type="RefSeq" id="WP_078717472.1">
    <property type="nucleotide sequence ID" value="NZ_FUYC01000008.1"/>
</dbReference>
<dbReference type="InterPro" id="IPR024925">
    <property type="entry name" value="Malonyl_CoA-ACP_transAc"/>
</dbReference>
<proteinExistence type="inferred from homology"/>
<name>A0A1T4X7S1_9BACT</name>
<sequence length="310" mass="33899">MSDIAILFPGQGSQETGMGRDLAEDRFWAMDLWKLAERESGLPLREIYWDGEAKDMADTRALQPALTVVNLNLWALCRERFSGSDAPLAMAGHSLGEFSALAASGALELQDAVRAVTLRGRLMAECGDESQGMAAVLKLDRDAVEEVVEQARSESDELLLVANYNSPAQYVISGRTNALERAAALVKERKGRAVPLAVSGAFHSPLIQEAADEFATFIKGLDWREPTFPVYLNVTARPEADPDQLATVMQRQMTSSVRWIEIMQGMWDMGARRFVEVGPKNVLSKLAGQNLKGLDGLVTQNISDMAQALA</sequence>
<dbReference type="EMBL" id="FUYC01000008">
    <property type="protein sequence ID" value="SKA85683.1"/>
    <property type="molecule type" value="Genomic_DNA"/>
</dbReference>
<evidence type="ECO:0000256" key="5">
    <source>
        <dbReference type="ARBA" id="ARBA00048462"/>
    </source>
</evidence>
<evidence type="ECO:0000256" key="7">
    <source>
        <dbReference type="PIRSR" id="PIRSR000446-1"/>
    </source>
</evidence>
<dbReference type="PIRSF" id="PIRSF000446">
    <property type="entry name" value="Mct"/>
    <property type="match status" value="1"/>
</dbReference>
<dbReference type="GO" id="GO:0006633">
    <property type="term" value="P:fatty acid biosynthetic process"/>
    <property type="evidence" value="ECO:0007669"/>
    <property type="project" value="TreeGrafter"/>
</dbReference>
<dbReference type="Proteomes" id="UP000190027">
    <property type="component" value="Unassembled WGS sequence"/>
</dbReference>
<dbReference type="SUPFAM" id="SSF55048">
    <property type="entry name" value="Probable ACP-binding domain of malonyl-CoA ACP transacylase"/>
    <property type="match status" value="1"/>
</dbReference>
<evidence type="ECO:0000259" key="8">
    <source>
        <dbReference type="SMART" id="SM00827"/>
    </source>
</evidence>
<protein>
    <recommendedName>
        <fullName evidence="2 6">Malonyl CoA-acyl carrier protein transacylase</fullName>
        <ecNumber evidence="1 6">2.3.1.39</ecNumber>
    </recommendedName>
</protein>
<dbReference type="EC" id="2.3.1.39" evidence="1 6"/>
<dbReference type="GO" id="GO:0005829">
    <property type="term" value="C:cytosol"/>
    <property type="evidence" value="ECO:0007669"/>
    <property type="project" value="TreeGrafter"/>
</dbReference>
<dbReference type="PANTHER" id="PTHR42681:SF1">
    <property type="entry name" value="MALONYL-COA-ACYL CARRIER PROTEIN TRANSACYLASE, MITOCHONDRIAL"/>
    <property type="match status" value="1"/>
</dbReference>
<evidence type="ECO:0000256" key="6">
    <source>
        <dbReference type="PIRNR" id="PIRNR000446"/>
    </source>
</evidence>
<feature type="domain" description="Malonyl-CoA:ACP transacylase (MAT)" evidence="8">
    <location>
        <begin position="7"/>
        <end position="305"/>
    </location>
</feature>
<dbReference type="InterPro" id="IPR050858">
    <property type="entry name" value="Mal-CoA-ACP_Trans/PKS_FabD"/>
</dbReference>
<dbReference type="AlphaFoldDB" id="A0A1T4X7S1"/>
<accession>A0A1T4X7S1</accession>
<feature type="active site" evidence="7">
    <location>
        <position position="94"/>
    </location>
</feature>
<evidence type="ECO:0000313" key="9">
    <source>
        <dbReference type="EMBL" id="SKA85683.1"/>
    </source>
</evidence>
<dbReference type="PANTHER" id="PTHR42681">
    <property type="entry name" value="MALONYL-COA-ACYL CARRIER PROTEIN TRANSACYLASE, MITOCHONDRIAL"/>
    <property type="match status" value="1"/>
</dbReference>
<dbReference type="InterPro" id="IPR016036">
    <property type="entry name" value="Malonyl_transacylase_ACP-bd"/>
</dbReference>
<feature type="active site" evidence="7">
    <location>
        <position position="203"/>
    </location>
</feature>
<dbReference type="Gene3D" id="3.40.366.10">
    <property type="entry name" value="Malonyl-Coenzyme A Acyl Carrier Protein, domain 2"/>
    <property type="match status" value="1"/>
</dbReference>
<gene>
    <name evidence="9" type="ORF">SAMN02745704_01913</name>
</gene>
<comment type="similarity">
    <text evidence="6">Belongs to the fabD family.</text>
</comment>
<evidence type="ECO:0000256" key="4">
    <source>
        <dbReference type="ARBA" id="ARBA00023315"/>
    </source>
</evidence>
<evidence type="ECO:0000313" key="10">
    <source>
        <dbReference type="Proteomes" id="UP000190027"/>
    </source>
</evidence>
<dbReference type="InterPro" id="IPR016035">
    <property type="entry name" value="Acyl_Trfase/lysoPLipase"/>
</dbReference>
<evidence type="ECO:0000256" key="3">
    <source>
        <dbReference type="ARBA" id="ARBA00022679"/>
    </source>
</evidence>
<evidence type="ECO:0000256" key="2">
    <source>
        <dbReference type="ARBA" id="ARBA00018953"/>
    </source>
</evidence>
<keyword evidence="10" id="KW-1185">Reference proteome</keyword>
<reference evidence="9 10" key="1">
    <citation type="submission" date="2017-02" db="EMBL/GenBank/DDBJ databases">
        <authorList>
            <person name="Peterson S.W."/>
        </authorList>
    </citation>
    <scope>NUCLEOTIDE SEQUENCE [LARGE SCALE GENOMIC DNA]</scope>
    <source>
        <strain evidence="9 10">DSM 16080</strain>
    </source>
</reference>
<dbReference type="InterPro" id="IPR014043">
    <property type="entry name" value="Acyl_transferase_dom"/>
</dbReference>
<dbReference type="Pfam" id="PF00698">
    <property type="entry name" value="Acyl_transf_1"/>
    <property type="match status" value="1"/>
</dbReference>
<dbReference type="InterPro" id="IPR001227">
    <property type="entry name" value="Ac_transferase_dom_sf"/>
</dbReference>
<comment type="catalytic activity">
    <reaction evidence="5 6">
        <text>holo-[ACP] + malonyl-CoA = malonyl-[ACP] + CoA</text>
        <dbReference type="Rhea" id="RHEA:41792"/>
        <dbReference type="Rhea" id="RHEA-COMP:9623"/>
        <dbReference type="Rhea" id="RHEA-COMP:9685"/>
        <dbReference type="ChEBI" id="CHEBI:57287"/>
        <dbReference type="ChEBI" id="CHEBI:57384"/>
        <dbReference type="ChEBI" id="CHEBI:64479"/>
        <dbReference type="ChEBI" id="CHEBI:78449"/>
        <dbReference type="EC" id="2.3.1.39"/>
    </reaction>
</comment>
<dbReference type="Gene3D" id="3.30.70.250">
    <property type="entry name" value="Malonyl-CoA ACP transacylase, ACP-binding"/>
    <property type="match status" value="1"/>
</dbReference>
<dbReference type="SMART" id="SM00827">
    <property type="entry name" value="PKS_AT"/>
    <property type="match status" value="1"/>
</dbReference>
<dbReference type="SUPFAM" id="SSF52151">
    <property type="entry name" value="FabD/lysophospholipase-like"/>
    <property type="match status" value="1"/>
</dbReference>
<keyword evidence="3 6" id="KW-0808">Transferase</keyword>
<evidence type="ECO:0000256" key="1">
    <source>
        <dbReference type="ARBA" id="ARBA00013258"/>
    </source>
</evidence>
<dbReference type="GO" id="GO:0004314">
    <property type="term" value="F:[acyl-carrier-protein] S-malonyltransferase activity"/>
    <property type="evidence" value="ECO:0007669"/>
    <property type="project" value="UniProtKB-EC"/>
</dbReference>
<dbReference type="OrthoDB" id="9808564at2"/>
<dbReference type="STRING" id="1121449.SAMN02745704_01913"/>
<organism evidence="9 10">
    <name type="scientific">Paucidesulfovibrio gracilis DSM 16080</name>
    <dbReference type="NCBI Taxonomy" id="1121449"/>
    <lineage>
        <taxon>Bacteria</taxon>
        <taxon>Pseudomonadati</taxon>
        <taxon>Thermodesulfobacteriota</taxon>
        <taxon>Desulfovibrionia</taxon>
        <taxon>Desulfovibrionales</taxon>
        <taxon>Desulfovibrionaceae</taxon>
        <taxon>Paucidesulfovibrio</taxon>
    </lineage>
</organism>
<keyword evidence="4 6" id="KW-0012">Acyltransferase</keyword>